<gene>
    <name evidence="9" type="ORF">QE152_g39844</name>
</gene>
<comment type="cofactor">
    <cofactor evidence="1">
        <name>a divalent metal cation</name>
        <dbReference type="ChEBI" id="CHEBI:60240"/>
    </cofactor>
</comment>
<evidence type="ECO:0000256" key="5">
    <source>
        <dbReference type="ARBA" id="ARBA00022723"/>
    </source>
</evidence>
<dbReference type="GO" id="GO:0046872">
    <property type="term" value="F:metal ion binding"/>
    <property type="evidence" value="ECO:0007669"/>
    <property type="project" value="UniProtKB-KW"/>
</dbReference>
<evidence type="ECO:0000256" key="7">
    <source>
        <dbReference type="ARBA" id="ARBA00023242"/>
    </source>
</evidence>
<evidence type="ECO:0000313" key="9">
    <source>
        <dbReference type="EMBL" id="KAK9679634.1"/>
    </source>
</evidence>
<dbReference type="GO" id="GO:0005634">
    <property type="term" value="C:nucleus"/>
    <property type="evidence" value="ECO:0007669"/>
    <property type="project" value="UniProtKB-SubCell"/>
</dbReference>
<name>A0AAW1HSX5_POPJA</name>
<keyword evidence="4" id="KW-0540">Nuclease</keyword>
<accession>A0AAW1HSX5</accession>
<keyword evidence="5" id="KW-0479">Metal-binding</keyword>
<dbReference type="InterPro" id="IPR045249">
    <property type="entry name" value="HARBI1-like"/>
</dbReference>
<keyword evidence="6" id="KW-0378">Hydrolase</keyword>
<dbReference type="EMBL" id="JASPKY010000999">
    <property type="protein sequence ID" value="KAK9679634.1"/>
    <property type="molecule type" value="Genomic_DNA"/>
</dbReference>
<keyword evidence="10" id="KW-1185">Reference proteome</keyword>
<evidence type="ECO:0000256" key="4">
    <source>
        <dbReference type="ARBA" id="ARBA00022722"/>
    </source>
</evidence>
<dbReference type="AlphaFoldDB" id="A0AAW1HSX5"/>
<keyword evidence="7" id="KW-0539">Nucleus</keyword>
<feature type="domain" description="DDE Tnp4" evidence="8">
    <location>
        <begin position="206"/>
        <end position="271"/>
    </location>
</feature>
<evidence type="ECO:0000313" key="10">
    <source>
        <dbReference type="Proteomes" id="UP001458880"/>
    </source>
</evidence>
<evidence type="ECO:0000259" key="8">
    <source>
        <dbReference type="Pfam" id="PF13359"/>
    </source>
</evidence>
<protein>
    <submittedName>
        <fullName evidence="9">DDE superfamily endonuclease</fullName>
    </submittedName>
</protein>
<evidence type="ECO:0000256" key="6">
    <source>
        <dbReference type="ARBA" id="ARBA00022801"/>
    </source>
</evidence>
<proteinExistence type="inferred from homology"/>
<reference evidence="9 10" key="1">
    <citation type="journal article" date="2024" name="BMC Genomics">
        <title>De novo assembly and annotation of Popillia japonica's genome with initial clues to its potential as an invasive pest.</title>
        <authorList>
            <person name="Cucini C."/>
            <person name="Boschi S."/>
            <person name="Funari R."/>
            <person name="Cardaioli E."/>
            <person name="Iannotti N."/>
            <person name="Marturano G."/>
            <person name="Paoli F."/>
            <person name="Bruttini M."/>
            <person name="Carapelli A."/>
            <person name="Frati F."/>
            <person name="Nardi F."/>
        </authorList>
    </citation>
    <scope>NUCLEOTIDE SEQUENCE [LARGE SCALE GENOMIC DNA]</scope>
    <source>
        <strain evidence="9">DMR45628</strain>
    </source>
</reference>
<dbReference type="PANTHER" id="PTHR22930:SF85">
    <property type="entry name" value="GH03217P-RELATED"/>
    <property type="match status" value="1"/>
</dbReference>
<evidence type="ECO:0000256" key="2">
    <source>
        <dbReference type="ARBA" id="ARBA00004123"/>
    </source>
</evidence>
<comment type="similarity">
    <text evidence="3">Belongs to the HARBI1 family.</text>
</comment>
<dbReference type="Proteomes" id="UP001458880">
    <property type="component" value="Unassembled WGS sequence"/>
</dbReference>
<organism evidence="9 10">
    <name type="scientific">Popillia japonica</name>
    <name type="common">Japanese beetle</name>
    <dbReference type="NCBI Taxonomy" id="7064"/>
    <lineage>
        <taxon>Eukaryota</taxon>
        <taxon>Metazoa</taxon>
        <taxon>Ecdysozoa</taxon>
        <taxon>Arthropoda</taxon>
        <taxon>Hexapoda</taxon>
        <taxon>Insecta</taxon>
        <taxon>Pterygota</taxon>
        <taxon>Neoptera</taxon>
        <taxon>Endopterygota</taxon>
        <taxon>Coleoptera</taxon>
        <taxon>Polyphaga</taxon>
        <taxon>Scarabaeiformia</taxon>
        <taxon>Scarabaeidae</taxon>
        <taxon>Rutelinae</taxon>
        <taxon>Popillia</taxon>
    </lineage>
</organism>
<dbReference type="Pfam" id="PF13359">
    <property type="entry name" value="DDE_Tnp_4"/>
    <property type="match status" value="1"/>
</dbReference>
<dbReference type="PANTHER" id="PTHR22930">
    <property type="match status" value="1"/>
</dbReference>
<evidence type="ECO:0000256" key="3">
    <source>
        <dbReference type="ARBA" id="ARBA00006958"/>
    </source>
</evidence>
<comment type="caution">
    <text evidence="9">The sequence shown here is derived from an EMBL/GenBank/DDBJ whole genome shotgun (WGS) entry which is preliminary data.</text>
</comment>
<dbReference type="GO" id="GO:0016787">
    <property type="term" value="F:hydrolase activity"/>
    <property type="evidence" value="ECO:0007669"/>
    <property type="project" value="UniProtKB-KW"/>
</dbReference>
<evidence type="ECO:0000256" key="1">
    <source>
        <dbReference type="ARBA" id="ARBA00001968"/>
    </source>
</evidence>
<sequence>MPFPTSSSRTNDVLKLVHADVCGPMENVSIGRARYFLGAILTWLLATESDDDEDVNFIVNKQVSSTISQNRRRVCIKNYVDVIQTYNLDDFRHHFRLTKTGCEVVLNKIGEKLHTSEIKRGRPPNDVKQQVLVSLWMLANQETYRQLADRFDITISMAWDYFRRTVNALVSIVQDVIQWPKLEQDRKRISLQFYPRQSFPGVIGAIDGTHIPIVAPSYMQNSYICRNKYHSIILQGICSTDYKFIDCYAGPPGSIHDARVLRMSPLGRKLTDSQNIIPPE</sequence>
<comment type="subcellular location">
    <subcellularLocation>
        <location evidence="2">Nucleus</location>
    </subcellularLocation>
</comment>
<dbReference type="GO" id="GO:0004519">
    <property type="term" value="F:endonuclease activity"/>
    <property type="evidence" value="ECO:0007669"/>
    <property type="project" value="UniProtKB-KW"/>
</dbReference>
<dbReference type="InterPro" id="IPR027806">
    <property type="entry name" value="HARBI1_dom"/>
</dbReference>
<keyword evidence="9" id="KW-0255">Endonuclease</keyword>